<feature type="compositionally biased region" description="Low complexity" evidence="1">
    <location>
        <begin position="450"/>
        <end position="460"/>
    </location>
</feature>
<feature type="region of interest" description="Disordered" evidence="1">
    <location>
        <begin position="429"/>
        <end position="500"/>
    </location>
</feature>
<dbReference type="PANTHER" id="PTHR12436">
    <property type="entry name" value="80 KDA MCM3-ASSOCIATED PROTEIN"/>
    <property type="match status" value="1"/>
</dbReference>
<reference evidence="3" key="1">
    <citation type="journal article" date="2023" name="Nat. Commun.">
        <title>Diploid and tetraploid genomes of Acorus and the evolution of monocots.</title>
        <authorList>
            <person name="Ma L."/>
            <person name="Liu K.W."/>
            <person name="Li Z."/>
            <person name="Hsiao Y.Y."/>
            <person name="Qi Y."/>
            <person name="Fu T."/>
            <person name="Tang G.D."/>
            <person name="Zhang D."/>
            <person name="Sun W.H."/>
            <person name="Liu D.K."/>
            <person name="Li Y."/>
            <person name="Chen G.Z."/>
            <person name="Liu X.D."/>
            <person name="Liao X.Y."/>
            <person name="Jiang Y.T."/>
            <person name="Yu X."/>
            <person name="Hao Y."/>
            <person name="Huang J."/>
            <person name="Zhao X.W."/>
            <person name="Ke S."/>
            <person name="Chen Y.Y."/>
            <person name="Wu W.L."/>
            <person name="Hsu J.L."/>
            <person name="Lin Y.F."/>
            <person name="Huang M.D."/>
            <person name="Li C.Y."/>
            <person name="Huang L."/>
            <person name="Wang Z.W."/>
            <person name="Zhao X."/>
            <person name="Zhong W.Y."/>
            <person name="Peng D.H."/>
            <person name="Ahmad S."/>
            <person name="Lan S."/>
            <person name="Zhang J.S."/>
            <person name="Tsai W.C."/>
            <person name="Van de Peer Y."/>
            <person name="Liu Z.J."/>
        </authorList>
    </citation>
    <scope>NUCLEOTIDE SEQUENCE</scope>
    <source>
        <strain evidence="3">SCP</strain>
    </source>
</reference>
<dbReference type="PANTHER" id="PTHR12436:SF4">
    <property type="entry name" value="LEUKOCYTE RECEPTOR CLUSTER MEMBER 8"/>
    <property type="match status" value="1"/>
</dbReference>
<dbReference type="Gene3D" id="1.25.40.990">
    <property type="match status" value="1"/>
</dbReference>
<dbReference type="Pfam" id="PF03399">
    <property type="entry name" value="SAC3_GANP"/>
    <property type="match status" value="1"/>
</dbReference>
<accession>A0AAV9B544</accession>
<feature type="domain" description="PCI" evidence="2">
    <location>
        <begin position="950"/>
        <end position="1126"/>
    </location>
</feature>
<dbReference type="SUPFAM" id="SSF52540">
    <property type="entry name" value="P-loop containing nucleoside triphosphate hydrolases"/>
    <property type="match status" value="1"/>
</dbReference>
<dbReference type="Gene3D" id="3.40.50.300">
    <property type="entry name" value="P-loop containing nucleotide triphosphate hydrolases"/>
    <property type="match status" value="1"/>
</dbReference>
<feature type="compositionally biased region" description="Low complexity" evidence="1">
    <location>
        <begin position="277"/>
        <end position="295"/>
    </location>
</feature>
<reference evidence="3" key="2">
    <citation type="submission" date="2023-06" db="EMBL/GenBank/DDBJ databases">
        <authorList>
            <person name="Ma L."/>
            <person name="Liu K.-W."/>
            <person name="Li Z."/>
            <person name="Hsiao Y.-Y."/>
            <person name="Qi Y."/>
            <person name="Fu T."/>
            <person name="Tang G."/>
            <person name="Zhang D."/>
            <person name="Sun W.-H."/>
            <person name="Liu D.-K."/>
            <person name="Li Y."/>
            <person name="Chen G.-Z."/>
            <person name="Liu X.-D."/>
            <person name="Liao X.-Y."/>
            <person name="Jiang Y.-T."/>
            <person name="Yu X."/>
            <person name="Hao Y."/>
            <person name="Huang J."/>
            <person name="Zhao X.-W."/>
            <person name="Ke S."/>
            <person name="Chen Y.-Y."/>
            <person name="Wu W.-L."/>
            <person name="Hsu J.-L."/>
            <person name="Lin Y.-F."/>
            <person name="Huang M.-D."/>
            <person name="Li C.-Y."/>
            <person name="Huang L."/>
            <person name="Wang Z.-W."/>
            <person name="Zhao X."/>
            <person name="Zhong W.-Y."/>
            <person name="Peng D.-H."/>
            <person name="Ahmad S."/>
            <person name="Lan S."/>
            <person name="Zhang J.-S."/>
            <person name="Tsai W.-C."/>
            <person name="Van De Peer Y."/>
            <person name="Liu Z.-J."/>
        </authorList>
    </citation>
    <scope>NUCLEOTIDE SEQUENCE</scope>
    <source>
        <strain evidence="3">SCP</strain>
        <tissue evidence="3">Leaves</tissue>
    </source>
</reference>
<evidence type="ECO:0000313" key="4">
    <source>
        <dbReference type="Proteomes" id="UP001179952"/>
    </source>
</evidence>
<feature type="region of interest" description="Disordered" evidence="1">
    <location>
        <begin position="747"/>
        <end position="782"/>
    </location>
</feature>
<feature type="region of interest" description="Disordered" evidence="1">
    <location>
        <begin position="265"/>
        <end position="308"/>
    </location>
</feature>
<gene>
    <name evidence="3" type="ORF">QJS04_geneDACA014673</name>
</gene>
<dbReference type="GO" id="GO:0005634">
    <property type="term" value="C:nucleus"/>
    <property type="evidence" value="ECO:0007669"/>
    <property type="project" value="TreeGrafter"/>
</dbReference>
<name>A0AAV9B544_ACOGR</name>
<evidence type="ECO:0000256" key="1">
    <source>
        <dbReference type="SAM" id="MobiDB-lite"/>
    </source>
</evidence>
<organism evidence="3 4">
    <name type="scientific">Acorus gramineus</name>
    <name type="common">Dwarf sweet flag</name>
    <dbReference type="NCBI Taxonomy" id="55184"/>
    <lineage>
        <taxon>Eukaryota</taxon>
        <taxon>Viridiplantae</taxon>
        <taxon>Streptophyta</taxon>
        <taxon>Embryophyta</taxon>
        <taxon>Tracheophyta</taxon>
        <taxon>Spermatophyta</taxon>
        <taxon>Magnoliopsida</taxon>
        <taxon>Liliopsida</taxon>
        <taxon>Acoraceae</taxon>
        <taxon>Acorus</taxon>
    </lineage>
</organism>
<dbReference type="InterPro" id="IPR005062">
    <property type="entry name" value="SAC3/GANP/THP3_conserved"/>
</dbReference>
<dbReference type="InterPro" id="IPR027417">
    <property type="entry name" value="P-loop_NTPase"/>
</dbReference>
<dbReference type="InterPro" id="IPR045107">
    <property type="entry name" value="SAC3/GANP/THP3"/>
</dbReference>
<dbReference type="InterPro" id="IPR000717">
    <property type="entry name" value="PCI_dom"/>
</dbReference>
<feature type="compositionally biased region" description="Basic and acidic residues" evidence="1">
    <location>
        <begin position="755"/>
        <end position="782"/>
    </location>
</feature>
<protein>
    <submittedName>
        <fullName evidence="3">ABC transporter A family member 8</fullName>
    </submittedName>
</protein>
<evidence type="ECO:0000313" key="3">
    <source>
        <dbReference type="EMBL" id="KAK1271601.1"/>
    </source>
</evidence>
<feature type="compositionally biased region" description="Polar residues" evidence="1">
    <location>
        <begin position="296"/>
        <end position="308"/>
    </location>
</feature>
<dbReference type="AlphaFoldDB" id="A0AAV9B544"/>
<dbReference type="Proteomes" id="UP001179952">
    <property type="component" value="Unassembled WGS sequence"/>
</dbReference>
<comment type="caution">
    <text evidence="3">The sequence shown here is derived from an EMBL/GenBank/DDBJ whole genome shotgun (WGS) entry which is preliminary data.</text>
</comment>
<dbReference type="EMBL" id="JAUJYN010000005">
    <property type="protein sequence ID" value="KAK1271601.1"/>
    <property type="molecule type" value="Genomic_DNA"/>
</dbReference>
<dbReference type="PROSITE" id="PS50250">
    <property type="entry name" value="PCI"/>
    <property type="match status" value="1"/>
</dbReference>
<proteinExistence type="predicted"/>
<evidence type="ECO:0000259" key="2">
    <source>
        <dbReference type="PROSITE" id="PS50250"/>
    </source>
</evidence>
<dbReference type="FunFam" id="1.25.40.990:FF:000005">
    <property type="entry name" value="Putative SAC3/GANP family protein"/>
    <property type="match status" value="1"/>
</dbReference>
<keyword evidence="4" id="KW-1185">Reference proteome</keyword>
<feature type="compositionally biased region" description="Polar residues" evidence="1">
    <location>
        <begin position="471"/>
        <end position="490"/>
    </location>
</feature>
<sequence>MDLMPGFSLYKGLYEFSQCALAGHNTESYGMTWKDLNNTNNGMKDILLIMALECPILICISYDMDKIFHLSNKVFKQWKCFWKKRTQPFTMSNRIQSSAVFFDSENSEVYNEDIKKDHPFVCNNLGKRCMGKDGRLKKQALQSLYLAIQSGECFGMLGPSGSGKSTFINMKPQLVNAYQGQDAGPFPPPSTAGAKAASWSLQWTNNASTENAASSYSGYPYEQKMEVNIPTDVRDGINVSSHASTSNLVAENGTQEYVGYASYPSSSTNPGYGNPEYQSYYYNYQQPSNPSSSQQVGASQNSGAPYQPLSSFQNTASYVGPTSYSGTYYNTGDYQTTTGYQSSVYSEQTNWNCGNYPHHQYSNYSSSDATHAPTSTVAATPPNYQPHYNQWADYYNQTSSNVMCAPGTENVSVTTVSTSGYPVAGITSGYSVSSNQPPPPGTTSWRQDPSSSTSHSLQVSTAGYNHDGSWKNASGFQHHVGQTPSYTQKPLETAPHPYDNRPDHQQLMYSQRPNSQLPTMHEASQNHQTAPALDARWVSKVQIPTNPRIASPLALGMPKTDKDSSTTADAVAKPAYISVTMPNSKGSSDGGANATNKQRMFPTSFRAYMERTLARCKDDSQREACQTMIKEMVTKASADGTLFTRDWDTEPLLPLPNTSGAVDKDNVDKSLTMSIFSKYKRSPSRRTKSRWEPIPDEKLVENASSAGPVKDAFWNRFKQTEKTVSSVRVEGKVNGWSNAKLVSYQQQFVPGKNAQRPDKKQRLSEDVERKEKGDASSDSDKEQALTAYYASAIALANSPEEKKKRESRSKRFDKGQESKAEIKYFRPKSVGGGNLYTRKSNALILAKSFEDSGSRAVEDMDWDSLTVKGTCQEIEKRYLRLTSAPDPCTVRPEDVLEKALQMIQSSQKNYLYKCDQLKSIRQDLTVQRIHNELTVKVYETHARMALEAGDLPEFNQCQSQLKSLYAEGIKGCHMEFSAYNLLAVILHSNNNRDFLSSMARLSPETKKGEAVQHALAVREAVTSGNYVLFFRLYKTAPNLNTCLMDLYVEKMRFEAVKCISRAYRPTVPVTFISEVLGFASDEKDVDGPEECEEWLRAHGATLITENNGELLLDAKASSSGLFMPEPEDAVSHGDTSLAVNDFLTRTS</sequence>